<dbReference type="AlphaFoldDB" id="A0A917A3D3"/>
<dbReference type="Gene3D" id="2.20.28.160">
    <property type="match status" value="1"/>
</dbReference>
<protein>
    <recommendedName>
        <fullName evidence="4">Cxxc_20_cxxc protein</fullName>
    </recommendedName>
</protein>
<accession>A0A917A3D3</accession>
<feature type="transmembrane region" description="Helical" evidence="1">
    <location>
        <begin position="71"/>
        <end position="93"/>
    </location>
</feature>
<keyword evidence="1" id="KW-0472">Membrane</keyword>
<name>A0A917A3D3_9FLAO</name>
<proteinExistence type="predicted"/>
<comment type="caution">
    <text evidence="2">The sequence shown here is derived from an EMBL/GenBank/DDBJ whole genome shotgun (WGS) entry which is preliminary data.</text>
</comment>
<keyword evidence="1" id="KW-1133">Transmembrane helix</keyword>
<keyword evidence="1" id="KW-0812">Transmembrane</keyword>
<gene>
    <name evidence="2" type="ORF">GCM10010831_25000</name>
</gene>
<evidence type="ECO:0000313" key="3">
    <source>
        <dbReference type="Proteomes" id="UP000599688"/>
    </source>
</evidence>
<evidence type="ECO:0000256" key="1">
    <source>
        <dbReference type="SAM" id="Phobius"/>
    </source>
</evidence>
<dbReference type="RefSeq" id="WP_188407213.1">
    <property type="nucleotide sequence ID" value="NZ_BMGL01000019.1"/>
</dbReference>
<dbReference type="Proteomes" id="UP000599688">
    <property type="component" value="Unassembled WGS sequence"/>
</dbReference>
<evidence type="ECO:0008006" key="4">
    <source>
        <dbReference type="Google" id="ProtNLM"/>
    </source>
</evidence>
<sequence length="102" mass="11530">MSEKFLCPKCKTKVPFKETFNFKKNHITKCSNCGAELTPKNVKSWNFGFFIGFIGVVIPAYTILHLYKSFLLAVFVGIVTGAIAILGIAYYTYLTTEFKEID</sequence>
<dbReference type="EMBL" id="BMGL01000019">
    <property type="protein sequence ID" value="GGE23097.1"/>
    <property type="molecule type" value="Genomic_DNA"/>
</dbReference>
<evidence type="ECO:0000313" key="2">
    <source>
        <dbReference type="EMBL" id="GGE23097.1"/>
    </source>
</evidence>
<organism evidence="2 3">
    <name type="scientific">Psychroflexus salis</name>
    <dbReference type="NCBI Taxonomy" id="1526574"/>
    <lineage>
        <taxon>Bacteria</taxon>
        <taxon>Pseudomonadati</taxon>
        <taxon>Bacteroidota</taxon>
        <taxon>Flavobacteriia</taxon>
        <taxon>Flavobacteriales</taxon>
        <taxon>Flavobacteriaceae</taxon>
        <taxon>Psychroflexus</taxon>
    </lineage>
</organism>
<reference evidence="2 3" key="1">
    <citation type="journal article" date="2014" name="Int. J. Syst. Evol. Microbiol.">
        <title>Complete genome sequence of Corynebacterium casei LMG S-19264T (=DSM 44701T), isolated from a smear-ripened cheese.</title>
        <authorList>
            <consortium name="US DOE Joint Genome Institute (JGI-PGF)"/>
            <person name="Walter F."/>
            <person name="Albersmeier A."/>
            <person name="Kalinowski J."/>
            <person name="Ruckert C."/>
        </authorList>
    </citation>
    <scope>NUCLEOTIDE SEQUENCE [LARGE SCALE GENOMIC DNA]</scope>
    <source>
        <strain evidence="2 3">CGMCC 1.12925</strain>
    </source>
</reference>
<keyword evidence="3" id="KW-1185">Reference proteome</keyword>
<feature type="transmembrane region" description="Helical" evidence="1">
    <location>
        <begin position="45"/>
        <end position="64"/>
    </location>
</feature>